<keyword evidence="2" id="KW-1185">Reference proteome</keyword>
<dbReference type="VEuPathDB" id="FungiDB:VP01_1971g5"/>
<dbReference type="Proteomes" id="UP000037035">
    <property type="component" value="Unassembled WGS sequence"/>
</dbReference>
<dbReference type="EMBL" id="LAVV01006805">
    <property type="protein sequence ID" value="KNZ58229.1"/>
    <property type="molecule type" value="Genomic_DNA"/>
</dbReference>
<comment type="caution">
    <text evidence="1">The sequence shown here is derived from an EMBL/GenBank/DDBJ whole genome shotgun (WGS) entry which is preliminary data.</text>
</comment>
<reference evidence="1 2" key="1">
    <citation type="submission" date="2015-08" db="EMBL/GenBank/DDBJ databases">
        <title>Next Generation Sequencing and Analysis of the Genome of Puccinia sorghi L Schw, the Causal Agent of Maize Common Rust.</title>
        <authorList>
            <person name="Rochi L."/>
            <person name="Burguener G."/>
            <person name="Darino M."/>
            <person name="Turjanski A."/>
            <person name="Kreff E."/>
            <person name="Dieguez M.J."/>
            <person name="Sacco F."/>
        </authorList>
    </citation>
    <scope>NUCLEOTIDE SEQUENCE [LARGE SCALE GENOMIC DNA]</scope>
    <source>
        <strain evidence="1 2">RO10H11247</strain>
    </source>
</reference>
<proteinExistence type="predicted"/>
<gene>
    <name evidence="1" type="ORF">VP01_1971g5</name>
</gene>
<accession>A0A0L6VBZ2</accession>
<protein>
    <submittedName>
        <fullName evidence="1">Uncharacterized protein</fullName>
    </submittedName>
</protein>
<evidence type="ECO:0000313" key="2">
    <source>
        <dbReference type="Proteomes" id="UP000037035"/>
    </source>
</evidence>
<evidence type="ECO:0000313" key="1">
    <source>
        <dbReference type="EMBL" id="KNZ58229.1"/>
    </source>
</evidence>
<name>A0A0L6VBZ2_9BASI</name>
<dbReference type="AlphaFoldDB" id="A0A0L6VBZ2"/>
<sequence length="30" mass="3230">MEGHGTTGAFILANYYQTVKDLKKKEAAGS</sequence>
<organism evidence="1 2">
    <name type="scientific">Puccinia sorghi</name>
    <dbReference type="NCBI Taxonomy" id="27349"/>
    <lineage>
        <taxon>Eukaryota</taxon>
        <taxon>Fungi</taxon>
        <taxon>Dikarya</taxon>
        <taxon>Basidiomycota</taxon>
        <taxon>Pucciniomycotina</taxon>
        <taxon>Pucciniomycetes</taxon>
        <taxon>Pucciniales</taxon>
        <taxon>Pucciniaceae</taxon>
        <taxon>Puccinia</taxon>
    </lineage>
</organism>